<comment type="caution">
    <text evidence="2">The sequence shown here is derived from an EMBL/GenBank/DDBJ whole genome shotgun (WGS) entry which is preliminary data.</text>
</comment>
<dbReference type="VEuPathDB" id="FungiDB:TREMEDRAFT_65386"/>
<evidence type="ECO:0000256" key="1">
    <source>
        <dbReference type="SAM" id="MobiDB-lite"/>
    </source>
</evidence>
<dbReference type="Proteomes" id="UP000289152">
    <property type="component" value="Unassembled WGS sequence"/>
</dbReference>
<reference evidence="2 3" key="1">
    <citation type="submission" date="2016-06" db="EMBL/GenBank/DDBJ databases">
        <title>Evolution of pathogenesis and genome organization in the Tremellales.</title>
        <authorList>
            <person name="Cuomo C."/>
            <person name="Litvintseva A."/>
            <person name="Heitman J."/>
            <person name="Chen Y."/>
            <person name="Sun S."/>
            <person name="Springer D."/>
            <person name="Dromer F."/>
            <person name="Young S."/>
            <person name="Zeng Q."/>
            <person name="Chapman S."/>
            <person name="Gujja S."/>
            <person name="Saif S."/>
            <person name="Birren B."/>
        </authorList>
    </citation>
    <scope>NUCLEOTIDE SEQUENCE [LARGE SCALE GENOMIC DNA]</scope>
    <source>
        <strain evidence="2 3">ATCC 28783</strain>
    </source>
</reference>
<dbReference type="EMBL" id="SDIL01000018">
    <property type="protein sequence ID" value="RXK40469.1"/>
    <property type="molecule type" value="Genomic_DNA"/>
</dbReference>
<proteinExistence type="predicted"/>
<dbReference type="AlphaFoldDB" id="A0A4Q1BRB7"/>
<gene>
    <name evidence="2" type="ORF">M231_02302</name>
</gene>
<accession>A0A4Q1BRB7</accession>
<feature type="region of interest" description="Disordered" evidence="1">
    <location>
        <begin position="1"/>
        <end position="43"/>
    </location>
</feature>
<keyword evidence="3" id="KW-1185">Reference proteome</keyword>
<dbReference type="InParanoid" id="A0A4Q1BRB7"/>
<organism evidence="2 3">
    <name type="scientific">Tremella mesenterica</name>
    <name type="common">Jelly fungus</name>
    <dbReference type="NCBI Taxonomy" id="5217"/>
    <lineage>
        <taxon>Eukaryota</taxon>
        <taxon>Fungi</taxon>
        <taxon>Dikarya</taxon>
        <taxon>Basidiomycota</taxon>
        <taxon>Agaricomycotina</taxon>
        <taxon>Tremellomycetes</taxon>
        <taxon>Tremellales</taxon>
        <taxon>Tremellaceae</taxon>
        <taxon>Tremella</taxon>
    </lineage>
</organism>
<protein>
    <submittedName>
        <fullName evidence="2">Uncharacterized protein</fullName>
    </submittedName>
</protein>
<sequence>MVPVDQVGPMDIGQKEHDADRKRKKKTKTENVQRSGFGPRPEMEKMRSAQWKYFAALFCGYRFRTIKYLRSKLAVRRKIRQRQRSTKCHKLPIADRNMNIHGARSKS</sequence>
<evidence type="ECO:0000313" key="2">
    <source>
        <dbReference type="EMBL" id="RXK40469.1"/>
    </source>
</evidence>
<name>A0A4Q1BRB7_TREME</name>
<evidence type="ECO:0000313" key="3">
    <source>
        <dbReference type="Proteomes" id="UP000289152"/>
    </source>
</evidence>